<feature type="transmembrane region" description="Helical" evidence="1">
    <location>
        <begin position="32"/>
        <end position="52"/>
    </location>
</feature>
<evidence type="ECO:0008006" key="4">
    <source>
        <dbReference type="Google" id="ProtNLM"/>
    </source>
</evidence>
<dbReference type="Proteomes" id="UP000199208">
    <property type="component" value="Unassembled WGS sequence"/>
</dbReference>
<dbReference type="AlphaFoldDB" id="A0A1G5RXH1"/>
<keyword evidence="1" id="KW-0812">Transmembrane</keyword>
<feature type="transmembrane region" description="Helical" evidence="1">
    <location>
        <begin position="164"/>
        <end position="181"/>
    </location>
</feature>
<reference evidence="2 3" key="1">
    <citation type="submission" date="2016-10" db="EMBL/GenBank/DDBJ databases">
        <authorList>
            <person name="de Groot N.N."/>
        </authorList>
    </citation>
    <scope>NUCLEOTIDE SEQUENCE [LARGE SCALE GENOMIC DNA]</scope>
    <source>
        <strain evidence="2 3">DSM 2784</strain>
    </source>
</reference>
<feature type="transmembrane region" description="Helical" evidence="1">
    <location>
        <begin position="134"/>
        <end position="152"/>
    </location>
</feature>
<accession>A0A1G5RXH1</accession>
<dbReference type="EMBL" id="FMWL01000005">
    <property type="protein sequence ID" value="SCZ78607.1"/>
    <property type="molecule type" value="Genomic_DNA"/>
</dbReference>
<gene>
    <name evidence="2" type="ORF">SAMN03080599_01341</name>
</gene>
<feature type="transmembrane region" description="Helical" evidence="1">
    <location>
        <begin position="72"/>
        <end position="91"/>
    </location>
</feature>
<dbReference type="OrthoDB" id="1955117at2"/>
<dbReference type="RefSeq" id="WP_092590127.1">
    <property type="nucleotide sequence ID" value="NZ_FMWL01000005.1"/>
</dbReference>
<feature type="transmembrane region" description="Helical" evidence="1">
    <location>
        <begin position="103"/>
        <end position="128"/>
    </location>
</feature>
<name>A0A1G5RXH1_9FIRM</name>
<evidence type="ECO:0000313" key="2">
    <source>
        <dbReference type="EMBL" id="SCZ78607.1"/>
    </source>
</evidence>
<dbReference type="STRING" id="1120920.SAMN03080599_01341"/>
<evidence type="ECO:0000313" key="3">
    <source>
        <dbReference type="Proteomes" id="UP000199208"/>
    </source>
</evidence>
<keyword evidence="1" id="KW-0472">Membrane</keyword>
<proteinExistence type="predicted"/>
<protein>
    <recommendedName>
        <fullName evidence="4">Yip1 domain-containing protein</fullName>
    </recommendedName>
</protein>
<keyword evidence="1" id="KW-1133">Transmembrane helix</keyword>
<keyword evidence="3" id="KW-1185">Reference proteome</keyword>
<evidence type="ECO:0000256" key="1">
    <source>
        <dbReference type="SAM" id="Phobius"/>
    </source>
</evidence>
<organism evidence="2 3">
    <name type="scientific">Acidaminobacter hydrogenoformans DSM 2784</name>
    <dbReference type="NCBI Taxonomy" id="1120920"/>
    <lineage>
        <taxon>Bacteria</taxon>
        <taxon>Bacillati</taxon>
        <taxon>Bacillota</taxon>
        <taxon>Clostridia</taxon>
        <taxon>Peptostreptococcales</taxon>
        <taxon>Acidaminobacteraceae</taxon>
        <taxon>Acidaminobacter</taxon>
    </lineage>
</organism>
<sequence length="184" mass="19690">MEKTKTRPFSTIFGMMISPGPTVKRALSGKQWYLGLIVSTLAFMLFFLQTGLDLYKTGQKGLGFVTLSAATGALYGLLVIPALAVVVWVILKMTKNEKSLKWAISSFCLSYSGALIYGLAGIVFSLVLGWKTSMAFGVTGVLWAIGPMMIGLREMSGGKTGLGVILATLVGSLVLLSWAFLGNY</sequence>